<dbReference type="OrthoDB" id="419598at2759"/>
<evidence type="ECO:0000256" key="1">
    <source>
        <dbReference type="ARBA" id="ARBA00022857"/>
    </source>
</evidence>
<keyword evidence="5" id="KW-1185">Reference proteome</keyword>
<evidence type="ECO:0000256" key="2">
    <source>
        <dbReference type="ARBA" id="ARBA00023002"/>
    </source>
</evidence>
<dbReference type="EMBL" id="ML976615">
    <property type="protein sequence ID" value="KAF1847704.1"/>
    <property type="molecule type" value="Genomic_DNA"/>
</dbReference>
<dbReference type="PANTHER" id="PTHR47706:SF7">
    <property type="entry name" value="CIPA-LIKE, PUTATIVE (AFU_ORTHOLOGUE AFUA_1G01630)-RELATED"/>
    <property type="match status" value="1"/>
</dbReference>
<feature type="domain" description="NmrA-like" evidence="3">
    <location>
        <begin position="7"/>
        <end position="137"/>
    </location>
</feature>
<reference evidence="4" key="1">
    <citation type="submission" date="2020-01" db="EMBL/GenBank/DDBJ databases">
        <authorList>
            <consortium name="DOE Joint Genome Institute"/>
            <person name="Haridas S."/>
            <person name="Albert R."/>
            <person name="Binder M."/>
            <person name="Bloem J."/>
            <person name="Labutti K."/>
            <person name="Salamov A."/>
            <person name="Andreopoulos B."/>
            <person name="Baker S.E."/>
            <person name="Barry K."/>
            <person name="Bills G."/>
            <person name="Bluhm B.H."/>
            <person name="Cannon C."/>
            <person name="Castanera R."/>
            <person name="Culley D.E."/>
            <person name="Daum C."/>
            <person name="Ezra D."/>
            <person name="Gonzalez J.B."/>
            <person name="Henrissat B."/>
            <person name="Kuo A."/>
            <person name="Liang C."/>
            <person name="Lipzen A."/>
            <person name="Lutzoni F."/>
            <person name="Magnuson J."/>
            <person name="Mondo S."/>
            <person name="Nolan M."/>
            <person name="Ohm R."/>
            <person name="Pangilinan J."/>
            <person name="Park H.-J."/>
            <person name="Ramirez L."/>
            <person name="Alfaro M."/>
            <person name="Sun H."/>
            <person name="Tritt A."/>
            <person name="Yoshinaga Y."/>
            <person name="Zwiers L.-H."/>
            <person name="Turgeon B.G."/>
            <person name="Goodwin S.B."/>
            <person name="Spatafora J.W."/>
            <person name="Crous P.W."/>
            <person name="Grigoriev I.V."/>
        </authorList>
    </citation>
    <scope>NUCLEOTIDE SEQUENCE</scope>
    <source>
        <strain evidence="4">CBS 394.84</strain>
    </source>
</reference>
<dbReference type="SUPFAM" id="SSF51735">
    <property type="entry name" value="NAD(P)-binding Rossmann-fold domains"/>
    <property type="match status" value="1"/>
</dbReference>
<organism evidence="4 5">
    <name type="scientific">Cucurbitaria berberidis CBS 394.84</name>
    <dbReference type="NCBI Taxonomy" id="1168544"/>
    <lineage>
        <taxon>Eukaryota</taxon>
        <taxon>Fungi</taxon>
        <taxon>Dikarya</taxon>
        <taxon>Ascomycota</taxon>
        <taxon>Pezizomycotina</taxon>
        <taxon>Dothideomycetes</taxon>
        <taxon>Pleosporomycetidae</taxon>
        <taxon>Pleosporales</taxon>
        <taxon>Pleosporineae</taxon>
        <taxon>Cucurbitariaceae</taxon>
        <taxon>Cucurbitaria</taxon>
    </lineage>
</organism>
<protein>
    <submittedName>
        <fullName evidence="4">NAD(P)-binding protein</fullName>
    </submittedName>
</protein>
<dbReference type="InterPro" id="IPR036291">
    <property type="entry name" value="NAD(P)-bd_dom_sf"/>
</dbReference>
<evidence type="ECO:0000313" key="4">
    <source>
        <dbReference type="EMBL" id="KAF1847704.1"/>
    </source>
</evidence>
<keyword evidence="1" id="KW-0521">NADP</keyword>
<dbReference type="InterPro" id="IPR008030">
    <property type="entry name" value="NmrA-like"/>
</dbReference>
<dbReference type="GeneID" id="63855505"/>
<dbReference type="PANTHER" id="PTHR47706">
    <property type="entry name" value="NMRA-LIKE FAMILY PROTEIN"/>
    <property type="match status" value="1"/>
</dbReference>
<dbReference type="InterPro" id="IPR045312">
    <property type="entry name" value="PCBER-like"/>
</dbReference>
<evidence type="ECO:0000259" key="3">
    <source>
        <dbReference type="Pfam" id="PF05368"/>
    </source>
</evidence>
<dbReference type="CDD" id="cd05259">
    <property type="entry name" value="PCBER_SDR_a"/>
    <property type="match status" value="1"/>
</dbReference>
<gene>
    <name evidence="4" type="ORF">K460DRAFT_426508</name>
</gene>
<dbReference type="Pfam" id="PF05368">
    <property type="entry name" value="NmrA"/>
    <property type="match status" value="1"/>
</dbReference>
<dbReference type="Proteomes" id="UP000800039">
    <property type="component" value="Unassembled WGS sequence"/>
</dbReference>
<dbReference type="GO" id="GO:0016491">
    <property type="term" value="F:oxidoreductase activity"/>
    <property type="evidence" value="ECO:0007669"/>
    <property type="project" value="UniProtKB-KW"/>
</dbReference>
<sequence>MSTKQGRKIAIVGGSGSIGSHTLSALLKTNIHTVTAISRSESNATFPAGVIVKKGDYSDESFLVSALEGQDILILQLGIFSVDQQTPLIRAAAKAGVPYVLPTEFGSDPYSPLAKNFPMLIERKKKYRDLVEELGLSWIAVVNNPWFDWSLKHGNWGINIKEKKATLYKGAEGKLNTTTQRKVGEGVSKLLSLPDAELETFKNKPVYLSSFEINQREVLDSAIRVTGTKESDWKVVVRDADEVIAEARKEVAQGNHMAHIMEFYITHMKESSGGNYQAKATKDAEVLGLKDEEDLDDVVKAVVDDITTEN</sequence>
<name>A0A9P4GM39_9PLEO</name>
<dbReference type="InterPro" id="IPR051609">
    <property type="entry name" value="NmrA/Isoflavone_reductase-like"/>
</dbReference>
<accession>A0A9P4GM39</accession>
<dbReference type="RefSeq" id="XP_040790267.1">
    <property type="nucleotide sequence ID" value="XM_040938254.1"/>
</dbReference>
<evidence type="ECO:0000313" key="5">
    <source>
        <dbReference type="Proteomes" id="UP000800039"/>
    </source>
</evidence>
<comment type="caution">
    <text evidence="4">The sequence shown here is derived from an EMBL/GenBank/DDBJ whole genome shotgun (WGS) entry which is preliminary data.</text>
</comment>
<proteinExistence type="predicted"/>
<dbReference type="AlphaFoldDB" id="A0A9P4GM39"/>
<dbReference type="Gene3D" id="3.40.50.720">
    <property type="entry name" value="NAD(P)-binding Rossmann-like Domain"/>
    <property type="match status" value="1"/>
</dbReference>
<keyword evidence="2" id="KW-0560">Oxidoreductase</keyword>